<evidence type="ECO:0000256" key="5">
    <source>
        <dbReference type="ARBA" id="ARBA00022840"/>
    </source>
</evidence>
<organism evidence="7 10">
    <name type="scientific">Parvibacter caecicola</name>
    <dbReference type="NCBI Taxonomy" id="747645"/>
    <lineage>
        <taxon>Bacteria</taxon>
        <taxon>Bacillati</taxon>
        <taxon>Actinomycetota</taxon>
        <taxon>Coriobacteriia</taxon>
        <taxon>Coriobacteriales</taxon>
        <taxon>Coriobacteriaceae</taxon>
        <taxon>Parvibacter</taxon>
    </lineage>
</organism>
<evidence type="ECO:0000313" key="9">
    <source>
        <dbReference type="Proteomes" id="UP000309454"/>
    </source>
</evidence>
<evidence type="ECO:0000313" key="7">
    <source>
        <dbReference type="EMBL" id="MBB3170353.1"/>
    </source>
</evidence>
<feature type="domain" description="ABC transporter" evidence="6">
    <location>
        <begin position="7"/>
        <end position="234"/>
    </location>
</feature>
<dbReference type="EMBL" id="SSTM01000001">
    <property type="protein sequence ID" value="TJW12410.1"/>
    <property type="molecule type" value="Genomic_DNA"/>
</dbReference>
<keyword evidence="9" id="KW-1185">Reference proteome</keyword>
<evidence type="ECO:0000256" key="3">
    <source>
        <dbReference type="ARBA" id="ARBA00022741"/>
    </source>
</evidence>
<reference evidence="7 10" key="2">
    <citation type="submission" date="2020-08" db="EMBL/GenBank/DDBJ databases">
        <title>Sequencing the genomes of 1000 actinobacteria strains.</title>
        <authorList>
            <person name="Klenk H.-P."/>
        </authorList>
    </citation>
    <scope>NUCLEOTIDE SEQUENCE [LARGE SCALE GENOMIC DNA]</scope>
    <source>
        <strain evidence="7 10">DSM 22242</strain>
    </source>
</reference>
<evidence type="ECO:0000313" key="10">
    <source>
        <dbReference type="Proteomes" id="UP000530850"/>
    </source>
</evidence>
<dbReference type="GO" id="GO:0016887">
    <property type="term" value="F:ATP hydrolysis activity"/>
    <property type="evidence" value="ECO:0007669"/>
    <property type="project" value="InterPro"/>
</dbReference>
<dbReference type="GO" id="GO:0017004">
    <property type="term" value="P:cytochrome complex assembly"/>
    <property type="evidence" value="ECO:0007669"/>
    <property type="project" value="UniProtKB-KW"/>
</dbReference>
<evidence type="ECO:0000256" key="1">
    <source>
        <dbReference type="ARBA" id="ARBA00005417"/>
    </source>
</evidence>
<dbReference type="EMBL" id="JACHYA010000001">
    <property type="protein sequence ID" value="MBB3170353.1"/>
    <property type="molecule type" value="Genomic_DNA"/>
</dbReference>
<dbReference type="GO" id="GO:0022857">
    <property type="term" value="F:transmembrane transporter activity"/>
    <property type="evidence" value="ECO:0007669"/>
    <property type="project" value="InterPro"/>
</dbReference>
<dbReference type="GO" id="GO:0005524">
    <property type="term" value="F:ATP binding"/>
    <property type="evidence" value="ECO:0007669"/>
    <property type="project" value="UniProtKB-KW"/>
</dbReference>
<dbReference type="SUPFAM" id="SSF52540">
    <property type="entry name" value="P-loop containing nucleoside triphosphate hydrolases"/>
    <property type="match status" value="1"/>
</dbReference>
<dbReference type="NCBIfam" id="TIGR01189">
    <property type="entry name" value="ccmA"/>
    <property type="match status" value="1"/>
</dbReference>
<dbReference type="GeneID" id="93356119"/>
<name>A0A3N0ADG4_9ACTN</name>
<dbReference type="CDD" id="cd03230">
    <property type="entry name" value="ABC_DR_subfamily_A"/>
    <property type="match status" value="1"/>
</dbReference>
<reference evidence="8 9" key="1">
    <citation type="submission" date="2019-04" db="EMBL/GenBank/DDBJ databases">
        <title>Microbes associate with the intestines of laboratory mice.</title>
        <authorList>
            <person name="Navarre W."/>
            <person name="Wong E."/>
            <person name="Huang K.C."/>
            <person name="Tropini C."/>
            <person name="Ng K."/>
            <person name="Yu B."/>
        </authorList>
    </citation>
    <scope>NUCLEOTIDE SEQUENCE [LARGE SCALE GENOMIC DNA]</scope>
    <source>
        <strain evidence="8 9">NM48_B13</strain>
    </source>
</reference>
<proteinExistence type="inferred from homology"/>
<dbReference type="SMART" id="SM00382">
    <property type="entry name" value="AAA"/>
    <property type="match status" value="1"/>
</dbReference>
<dbReference type="Gene3D" id="3.40.50.300">
    <property type="entry name" value="P-loop containing nucleotide triphosphate hydrolases"/>
    <property type="match status" value="1"/>
</dbReference>
<dbReference type="InterPro" id="IPR005895">
    <property type="entry name" value="ABC_transptr_haem_export_CcmA"/>
</dbReference>
<keyword evidence="3" id="KW-0547">Nucleotide-binding</keyword>
<comment type="similarity">
    <text evidence="1">Belongs to the ABC transporter superfamily.</text>
</comment>
<evidence type="ECO:0000256" key="2">
    <source>
        <dbReference type="ARBA" id="ARBA00022448"/>
    </source>
</evidence>
<dbReference type="AlphaFoldDB" id="A0A3N0ADG4"/>
<dbReference type="Proteomes" id="UP000309454">
    <property type="component" value="Unassembled WGS sequence"/>
</dbReference>
<keyword evidence="4" id="KW-0201">Cytochrome c-type biogenesis</keyword>
<gene>
    <name evidence="8" type="primary">ccmA</name>
    <name evidence="8" type="ORF">E5982_02085</name>
    <name evidence="7" type="ORF">FHR31_000133</name>
</gene>
<dbReference type="InterPro" id="IPR027417">
    <property type="entry name" value="P-loop_NTPase"/>
</dbReference>
<accession>A0A3N0ADG4</accession>
<evidence type="ECO:0000313" key="8">
    <source>
        <dbReference type="EMBL" id="TJW12410.1"/>
    </source>
</evidence>
<dbReference type="PROSITE" id="PS50893">
    <property type="entry name" value="ABC_TRANSPORTER_2"/>
    <property type="match status" value="1"/>
</dbReference>
<protein>
    <submittedName>
        <fullName evidence="8">Heme ABC exporter ATP-binding protein CcmA</fullName>
    </submittedName>
    <submittedName>
        <fullName evidence="7">Heme exporter protein A</fullName>
    </submittedName>
</protein>
<dbReference type="Pfam" id="PF00005">
    <property type="entry name" value="ABC_tran"/>
    <property type="match status" value="1"/>
</dbReference>
<comment type="caution">
    <text evidence="7">The sequence shown here is derived from an EMBL/GenBank/DDBJ whole genome shotgun (WGS) entry which is preliminary data.</text>
</comment>
<dbReference type="InterPro" id="IPR003439">
    <property type="entry name" value="ABC_transporter-like_ATP-bd"/>
</dbReference>
<dbReference type="InterPro" id="IPR003593">
    <property type="entry name" value="AAA+_ATPase"/>
</dbReference>
<evidence type="ECO:0000259" key="6">
    <source>
        <dbReference type="PROSITE" id="PS50893"/>
    </source>
</evidence>
<evidence type="ECO:0000256" key="4">
    <source>
        <dbReference type="ARBA" id="ARBA00022748"/>
    </source>
</evidence>
<dbReference type="PANTHER" id="PTHR43335">
    <property type="entry name" value="ABC TRANSPORTER, ATP-BINDING PROTEIN"/>
    <property type="match status" value="1"/>
</dbReference>
<dbReference type="OrthoDB" id="3177347at2"/>
<keyword evidence="2" id="KW-0813">Transport</keyword>
<keyword evidence="5 8" id="KW-0067">ATP-binding</keyword>
<dbReference type="RefSeq" id="WP_123184786.1">
    <property type="nucleotide sequence ID" value="NZ_CANSOV010000005.1"/>
</dbReference>
<sequence>MTQPPAIEAAKVSKVFGARKALDKVSFSLPQGAFLSVFGPNGAGKTTLLRILATLSKPTSGDVRVGGVALKEQPDAARQEVGLISHAPMLYPDLTAEENLMLYAQLYGVENPRQRVLELLDAVGLKHRRLDVVRTFSRGMTQRVSIARALINNPSVVLLDEPYAGLDPHAVEIFDELLATVREGRTFVMVSHDLDKGFAMASHLLVLARGKVVSFGEKEDTDRAQFEALYRETVGMGVA</sequence>
<dbReference type="Proteomes" id="UP000530850">
    <property type="component" value="Unassembled WGS sequence"/>
</dbReference>